<proteinExistence type="predicted"/>
<feature type="region of interest" description="Disordered" evidence="1">
    <location>
        <begin position="331"/>
        <end position="350"/>
    </location>
</feature>
<feature type="compositionally biased region" description="Basic and acidic residues" evidence="1">
    <location>
        <begin position="341"/>
        <end position="350"/>
    </location>
</feature>
<dbReference type="SUPFAM" id="SSF53098">
    <property type="entry name" value="Ribonuclease H-like"/>
    <property type="match status" value="1"/>
</dbReference>
<accession>A0A834GN25</accession>
<dbReference type="EMBL" id="WJXA01000008">
    <property type="protein sequence ID" value="KAF7135545.1"/>
    <property type="molecule type" value="Genomic_DNA"/>
</dbReference>
<gene>
    <name evidence="3" type="ORF">RHSIM_Rhsim08G0140700</name>
</gene>
<evidence type="ECO:0000313" key="3">
    <source>
        <dbReference type="EMBL" id="KAF7135545.1"/>
    </source>
</evidence>
<evidence type="ECO:0000313" key="4">
    <source>
        <dbReference type="Proteomes" id="UP000626092"/>
    </source>
</evidence>
<feature type="region of interest" description="Disordered" evidence="1">
    <location>
        <begin position="1"/>
        <end position="62"/>
    </location>
</feature>
<sequence length="1055" mass="113303">MEQDKDDGTGAPTGGDGAAARGAEPCVVTVPMGAEESSSILGEGPIATVEGGGGGDGGATITPMDSTQSIEGFVISTARDGATAGGTPIEGGSVATVEENTGVAAMEVYRTGEAERRMVDEESRTADITAGGGDTVIGEHRAVEEEHRTVEVSTGDGDTVVGEHRTAEGEHRTVEEPTEGSSRGSAASVPATPAGTPFTPAGSVIEMEIGGLDVIVERRAMEERGTPASATPLEFPFTPSDTPIETESKGAEDEDAEVVARRLARGKSVVGESDGQEVRDPLAAPLFRPPIGSSREQGVSLRDTLECADPRDLSARLAEAPSLASVLASEEVLQEAEREEEERQRAREGPRVTLVQEVEAAARERAAFDEASYVPRVHFFVPFGVDAFVPRQSLQEEQVLHDPGSQMGMSGPLDVWRRGSMEVMERAASRFSRPKPGEQLSRAIEVGGNESEAATGASGSRGSRQGGAGSRCRSGRGRGTGRVAEAGHTFPEVSRVVSVVTREGIEGEIAIPSRSASITLPEAEVPRAWAENVYRLLLDCFTVIRQGAMVVSPEVLPRGATAAAQRGGARRRSSSGGPTIREGGREESSSRGGGRGEATSRGRGVWTVKGSDCLFEGFDGCFSKGQHAFRCGTYTEIPFQKLKVPVNPFKKIGIAKTLSEKLGISNNAVKSLTEGRVLNIPCLINQFRGNRNWVHETRGFLRRNFVDVRETEELWVQDFHQITEEMIAWQTNWADLPVMAYSNMGRSRMMEMDPENIHFDNKGLNLDLDDDGPTLPTGRKSVGEAASNITAGVTPTGVTGCSQSAQSGGTRRYSWSKIACTTAAAPYSSSINDPCSISNNENDPSWFLISGPASVMDPRIKIQGVEKLLKGLSENLGIILPSIYTLTALLTSIYASYESKFACAAAAAPYSSSINDPCSTSNNENDPSWFLISGLGSSETSSRFELTQYLAINVVTNEEFQSFDILAWWKKLEKTFPILSIMARYLLTPPVSLVASESAFSAGNRVLDERRSRLAPDILDCLICLKDWEDARLGIQKCHPRDEFRNYFFGLRYRC</sequence>
<feature type="region of interest" description="Disordered" evidence="1">
    <location>
        <begin position="559"/>
        <end position="603"/>
    </location>
</feature>
<dbReference type="PANTHER" id="PTHR23272:SF184">
    <property type="entry name" value="OS03G0311250 PROTEIN"/>
    <property type="match status" value="1"/>
</dbReference>
<feature type="domain" description="HAT C-terminal dimerisation" evidence="2">
    <location>
        <begin position="945"/>
        <end position="1028"/>
    </location>
</feature>
<keyword evidence="4" id="KW-1185">Reference proteome</keyword>
<dbReference type="Proteomes" id="UP000626092">
    <property type="component" value="Unassembled WGS sequence"/>
</dbReference>
<dbReference type="AlphaFoldDB" id="A0A834GN25"/>
<reference evidence="3" key="1">
    <citation type="submission" date="2019-11" db="EMBL/GenBank/DDBJ databases">
        <authorList>
            <person name="Liu Y."/>
            <person name="Hou J."/>
            <person name="Li T.-Q."/>
            <person name="Guan C.-H."/>
            <person name="Wu X."/>
            <person name="Wu H.-Z."/>
            <person name="Ling F."/>
            <person name="Zhang R."/>
            <person name="Shi X.-G."/>
            <person name="Ren J.-P."/>
            <person name="Chen E.-F."/>
            <person name="Sun J.-M."/>
        </authorList>
    </citation>
    <scope>NUCLEOTIDE SEQUENCE</scope>
    <source>
        <strain evidence="3">Adult_tree_wgs_1</strain>
        <tissue evidence="3">Leaves</tissue>
    </source>
</reference>
<feature type="compositionally biased region" description="Basic and acidic residues" evidence="1">
    <location>
        <begin position="161"/>
        <end position="175"/>
    </location>
</feature>
<dbReference type="OrthoDB" id="2409584at2759"/>
<protein>
    <recommendedName>
        <fullName evidence="2">HAT C-terminal dimerisation domain-containing protein</fullName>
    </recommendedName>
</protein>
<evidence type="ECO:0000259" key="2">
    <source>
        <dbReference type="Pfam" id="PF05699"/>
    </source>
</evidence>
<feature type="compositionally biased region" description="Low complexity" evidence="1">
    <location>
        <begin position="447"/>
        <end position="463"/>
    </location>
</feature>
<feature type="region of interest" description="Disordered" evidence="1">
    <location>
        <begin position="145"/>
        <end position="202"/>
    </location>
</feature>
<evidence type="ECO:0000256" key="1">
    <source>
        <dbReference type="SAM" id="MobiDB-lite"/>
    </source>
</evidence>
<feature type="region of interest" description="Disordered" evidence="1">
    <location>
        <begin position="283"/>
        <end position="302"/>
    </location>
</feature>
<dbReference type="PANTHER" id="PTHR23272">
    <property type="entry name" value="BED FINGER-RELATED"/>
    <property type="match status" value="1"/>
</dbReference>
<dbReference type="Pfam" id="PF05699">
    <property type="entry name" value="Dimer_Tnp_hAT"/>
    <property type="match status" value="1"/>
</dbReference>
<feature type="region of interest" description="Disordered" evidence="1">
    <location>
        <begin position="447"/>
        <end position="487"/>
    </location>
</feature>
<organism evidence="3 4">
    <name type="scientific">Rhododendron simsii</name>
    <name type="common">Sims's rhododendron</name>
    <dbReference type="NCBI Taxonomy" id="118357"/>
    <lineage>
        <taxon>Eukaryota</taxon>
        <taxon>Viridiplantae</taxon>
        <taxon>Streptophyta</taxon>
        <taxon>Embryophyta</taxon>
        <taxon>Tracheophyta</taxon>
        <taxon>Spermatophyta</taxon>
        <taxon>Magnoliopsida</taxon>
        <taxon>eudicotyledons</taxon>
        <taxon>Gunneridae</taxon>
        <taxon>Pentapetalae</taxon>
        <taxon>asterids</taxon>
        <taxon>Ericales</taxon>
        <taxon>Ericaceae</taxon>
        <taxon>Ericoideae</taxon>
        <taxon>Rhodoreae</taxon>
        <taxon>Rhododendron</taxon>
    </lineage>
</organism>
<comment type="caution">
    <text evidence="3">The sequence shown here is derived from an EMBL/GenBank/DDBJ whole genome shotgun (WGS) entry which is preliminary data.</text>
</comment>
<dbReference type="InterPro" id="IPR012337">
    <property type="entry name" value="RNaseH-like_sf"/>
</dbReference>
<dbReference type="InterPro" id="IPR008906">
    <property type="entry name" value="HATC_C_dom"/>
</dbReference>
<dbReference type="GO" id="GO:0046983">
    <property type="term" value="F:protein dimerization activity"/>
    <property type="evidence" value="ECO:0007669"/>
    <property type="project" value="InterPro"/>
</dbReference>
<feature type="compositionally biased region" description="Low complexity" evidence="1">
    <location>
        <begin position="190"/>
        <end position="202"/>
    </location>
</feature>
<feature type="region of interest" description="Disordered" evidence="1">
    <location>
        <begin position="224"/>
        <end position="257"/>
    </location>
</feature>
<name>A0A834GN25_RHOSS</name>